<proteinExistence type="inferred from homology"/>
<evidence type="ECO:0000256" key="4">
    <source>
        <dbReference type="ARBA" id="ARBA00022840"/>
    </source>
</evidence>
<dbReference type="InterPro" id="IPR003439">
    <property type="entry name" value="ABC_transporter-like_ATP-bd"/>
</dbReference>
<dbReference type="PANTHER" id="PTHR42711">
    <property type="entry name" value="ABC TRANSPORTER ATP-BINDING PROTEIN"/>
    <property type="match status" value="1"/>
</dbReference>
<organism evidence="6 7">
    <name type="scientific">Siminovitchia thermophila</name>
    <dbReference type="NCBI Taxonomy" id="1245522"/>
    <lineage>
        <taxon>Bacteria</taxon>
        <taxon>Bacillati</taxon>
        <taxon>Bacillota</taxon>
        <taxon>Bacilli</taxon>
        <taxon>Bacillales</taxon>
        <taxon>Bacillaceae</taxon>
        <taxon>Siminovitchia</taxon>
    </lineage>
</organism>
<evidence type="ECO:0000313" key="6">
    <source>
        <dbReference type="EMBL" id="MBM7714779.1"/>
    </source>
</evidence>
<protein>
    <submittedName>
        <fullName evidence="6">ABC-type multidrug transport system ATPase subunit</fullName>
    </submittedName>
</protein>
<keyword evidence="7" id="KW-1185">Reference proteome</keyword>
<evidence type="ECO:0000259" key="5">
    <source>
        <dbReference type="Pfam" id="PF00005"/>
    </source>
</evidence>
<dbReference type="EMBL" id="JAFBFH010000009">
    <property type="protein sequence ID" value="MBM7714779.1"/>
    <property type="molecule type" value="Genomic_DNA"/>
</dbReference>
<evidence type="ECO:0000256" key="1">
    <source>
        <dbReference type="ARBA" id="ARBA00005417"/>
    </source>
</evidence>
<comment type="caution">
    <text evidence="6">The sequence shown here is derived from an EMBL/GenBank/DDBJ whole genome shotgun (WGS) entry which is preliminary data.</text>
</comment>
<evidence type="ECO:0000313" key="7">
    <source>
        <dbReference type="Proteomes" id="UP000823485"/>
    </source>
</evidence>
<dbReference type="SUPFAM" id="SSF52540">
    <property type="entry name" value="P-loop containing nucleoside triphosphate hydrolases"/>
    <property type="match status" value="1"/>
</dbReference>
<keyword evidence="2" id="KW-0813">Transport</keyword>
<dbReference type="PANTHER" id="PTHR42711:SF5">
    <property type="entry name" value="ABC TRANSPORTER ATP-BINDING PROTEIN NATA"/>
    <property type="match status" value="1"/>
</dbReference>
<dbReference type="Proteomes" id="UP000823485">
    <property type="component" value="Unassembled WGS sequence"/>
</dbReference>
<dbReference type="InterPro" id="IPR027417">
    <property type="entry name" value="P-loop_NTPase"/>
</dbReference>
<keyword evidence="4" id="KW-0067">ATP-binding</keyword>
<comment type="similarity">
    <text evidence="1">Belongs to the ABC transporter superfamily.</text>
</comment>
<feature type="domain" description="ABC transporter" evidence="5">
    <location>
        <begin position="21"/>
        <end position="45"/>
    </location>
</feature>
<evidence type="ECO:0000256" key="2">
    <source>
        <dbReference type="ARBA" id="ARBA00022448"/>
    </source>
</evidence>
<dbReference type="InterPro" id="IPR050763">
    <property type="entry name" value="ABC_transporter_ATP-binding"/>
</dbReference>
<evidence type="ECO:0000256" key="3">
    <source>
        <dbReference type="ARBA" id="ARBA00022741"/>
    </source>
</evidence>
<name>A0ABS2R5A3_9BACI</name>
<gene>
    <name evidence="6" type="ORF">JOC94_001751</name>
</gene>
<sequence length="58" mass="6435">MNEVLKIKNLHKKMNSKIIIDNVSFKVKKGEIFGLLGPNGAGKTTKSWNCLTKSSESK</sequence>
<dbReference type="Gene3D" id="3.40.50.300">
    <property type="entry name" value="P-loop containing nucleotide triphosphate hydrolases"/>
    <property type="match status" value="1"/>
</dbReference>
<keyword evidence="3" id="KW-0547">Nucleotide-binding</keyword>
<dbReference type="Pfam" id="PF00005">
    <property type="entry name" value="ABC_tran"/>
    <property type="match status" value="1"/>
</dbReference>
<reference evidence="6 7" key="1">
    <citation type="submission" date="2021-01" db="EMBL/GenBank/DDBJ databases">
        <title>Genomic Encyclopedia of Type Strains, Phase IV (KMG-IV): sequencing the most valuable type-strain genomes for metagenomic binning, comparative biology and taxonomic classification.</title>
        <authorList>
            <person name="Goeker M."/>
        </authorList>
    </citation>
    <scope>NUCLEOTIDE SEQUENCE [LARGE SCALE GENOMIC DNA]</scope>
    <source>
        <strain evidence="6 7">DSM 105453</strain>
    </source>
</reference>
<accession>A0ABS2R5A3</accession>